<dbReference type="AlphaFoldDB" id="A0A6I2R6E9"/>
<evidence type="ECO:0000313" key="2">
    <source>
        <dbReference type="EMBL" id="MSB18862.1"/>
    </source>
</evidence>
<gene>
    <name evidence="2" type="ORF">GKE97_04940</name>
</gene>
<keyword evidence="1" id="KW-0732">Signal</keyword>
<name>A0A6I2R6E9_FLAPL</name>
<dbReference type="RefSeq" id="WP_172697306.1">
    <property type="nucleotide sequence ID" value="NZ_JADPCY010000028.1"/>
</dbReference>
<comment type="caution">
    <text evidence="2">The sequence shown here is derived from an EMBL/GenBank/DDBJ whole genome shotgun (WGS) entry which is preliminary data.</text>
</comment>
<proteinExistence type="predicted"/>
<dbReference type="PROSITE" id="PS51257">
    <property type="entry name" value="PROKAR_LIPOPROTEIN"/>
    <property type="match status" value="1"/>
</dbReference>
<protein>
    <recommendedName>
        <fullName evidence="4">Cell wall hydrolase</fullName>
    </recommendedName>
</protein>
<sequence>MSKLLPVLLLSLVLLSSCSAKPETEIIELPELPVLEVTTPEPTPTVPLWSEEEVDVLAKMVWGEARGVPSDTEKAACVWCALNRVDQGYGSITTVITAPYQFIGYDADNPIDDEIKALCEDVLTRWYAEKDGETNTGRVLPSDYLWFSGDGKHNYFRNAYKGGETWDWSLPSPYET</sequence>
<dbReference type="InterPro" id="IPR042047">
    <property type="entry name" value="SleB_dom1"/>
</dbReference>
<evidence type="ECO:0000313" key="3">
    <source>
        <dbReference type="Proteomes" id="UP000434475"/>
    </source>
</evidence>
<evidence type="ECO:0000256" key="1">
    <source>
        <dbReference type="SAM" id="SignalP"/>
    </source>
</evidence>
<evidence type="ECO:0008006" key="4">
    <source>
        <dbReference type="Google" id="ProtNLM"/>
    </source>
</evidence>
<dbReference type="EMBL" id="WKPR01000004">
    <property type="protein sequence ID" value="MSB18862.1"/>
    <property type="molecule type" value="Genomic_DNA"/>
</dbReference>
<reference evidence="2 3" key="1">
    <citation type="journal article" date="2019" name="Nat. Med.">
        <title>A library of human gut bacterial isolates paired with longitudinal multiomics data enables mechanistic microbiome research.</title>
        <authorList>
            <person name="Poyet M."/>
            <person name="Groussin M."/>
            <person name="Gibbons S.M."/>
            <person name="Avila-Pacheco J."/>
            <person name="Jiang X."/>
            <person name="Kearney S.M."/>
            <person name="Perrotta A.R."/>
            <person name="Berdy B."/>
            <person name="Zhao S."/>
            <person name="Lieberman T.D."/>
            <person name="Swanson P.K."/>
            <person name="Smith M."/>
            <person name="Roesemann S."/>
            <person name="Alexander J.E."/>
            <person name="Rich S.A."/>
            <person name="Livny J."/>
            <person name="Vlamakis H."/>
            <person name="Clish C."/>
            <person name="Bullock K."/>
            <person name="Deik A."/>
            <person name="Scott J."/>
            <person name="Pierce K.A."/>
            <person name="Xavier R.J."/>
            <person name="Alm E.J."/>
        </authorList>
    </citation>
    <scope>NUCLEOTIDE SEQUENCE [LARGE SCALE GENOMIC DNA]</scope>
    <source>
        <strain evidence="2 3">BIOML-A2</strain>
    </source>
</reference>
<accession>A0A6I2R6E9</accession>
<dbReference type="Proteomes" id="UP000434475">
    <property type="component" value="Unassembled WGS sequence"/>
</dbReference>
<dbReference type="Gene3D" id="1.10.10.2520">
    <property type="entry name" value="Cell wall hydrolase SleB, domain 1"/>
    <property type="match status" value="1"/>
</dbReference>
<feature type="chain" id="PRO_5039116735" description="Cell wall hydrolase" evidence="1">
    <location>
        <begin position="21"/>
        <end position="176"/>
    </location>
</feature>
<organism evidence="2 3">
    <name type="scientific">Flavonifractor plautii</name>
    <name type="common">Fusobacterium plautii</name>
    <dbReference type="NCBI Taxonomy" id="292800"/>
    <lineage>
        <taxon>Bacteria</taxon>
        <taxon>Bacillati</taxon>
        <taxon>Bacillota</taxon>
        <taxon>Clostridia</taxon>
        <taxon>Eubacteriales</taxon>
        <taxon>Oscillospiraceae</taxon>
        <taxon>Flavonifractor</taxon>
    </lineage>
</organism>
<feature type="signal peptide" evidence="1">
    <location>
        <begin position="1"/>
        <end position="20"/>
    </location>
</feature>